<organism evidence="1">
    <name type="scientific">Rhodopseudomonas palustris (strain BisA53)</name>
    <dbReference type="NCBI Taxonomy" id="316055"/>
    <lineage>
        <taxon>Bacteria</taxon>
        <taxon>Pseudomonadati</taxon>
        <taxon>Pseudomonadota</taxon>
        <taxon>Alphaproteobacteria</taxon>
        <taxon>Hyphomicrobiales</taxon>
        <taxon>Nitrobacteraceae</taxon>
        <taxon>Rhodopseudomonas</taxon>
    </lineage>
</organism>
<sequence>MILRGWPPWAAHARQGLTLGGKRMEDTKVVPVLVQALMRRAFTDLAAEFGVADTRAAERAVRLCQTLLSGQLSRIRDEPIHGVVLSEEMLASVSATLHEMTEAALEQIERERTSRHGTG</sequence>
<reference evidence="1" key="1">
    <citation type="submission" date="2006-09" db="EMBL/GenBank/DDBJ databases">
        <title>Complete sequence of Rhodopseudomonas palustris BisA53.</title>
        <authorList>
            <consortium name="US DOE Joint Genome Institute"/>
            <person name="Copeland A."/>
            <person name="Lucas S."/>
            <person name="Lapidus A."/>
            <person name="Barry K."/>
            <person name="Detter J.C."/>
            <person name="Glavina del Rio T."/>
            <person name="Hammon N."/>
            <person name="Israni S."/>
            <person name="Dalin E."/>
            <person name="Tice H."/>
            <person name="Pitluck S."/>
            <person name="Chain P."/>
            <person name="Malfatti S."/>
            <person name="Shin M."/>
            <person name="Vergez L."/>
            <person name="Schmutz J."/>
            <person name="Larimer F."/>
            <person name="Land M."/>
            <person name="Hauser L."/>
            <person name="Pelletier D.A."/>
            <person name="Kyrpides N."/>
            <person name="Kim E."/>
            <person name="Harwood C.S."/>
            <person name="Oda Y."/>
            <person name="Richardson P."/>
        </authorList>
    </citation>
    <scope>NUCLEOTIDE SEQUENCE [LARGE SCALE GENOMIC DNA]</scope>
    <source>
        <strain evidence="1">BisA53</strain>
    </source>
</reference>
<evidence type="ECO:0000313" key="1">
    <source>
        <dbReference type="EMBL" id="ABJ06401.1"/>
    </source>
</evidence>
<name>Q07NT3_RHOP5</name>
<protein>
    <submittedName>
        <fullName evidence="1">Uncharacterized protein</fullName>
    </submittedName>
</protein>
<accession>Q07NT3</accession>
<dbReference type="AlphaFoldDB" id="Q07NT3"/>
<proteinExistence type="predicted"/>
<dbReference type="HOGENOM" id="CLU_2059594_0_0_5"/>
<gene>
    <name evidence="1" type="ordered locus">RPE_2462</name>
</gene>
<dbReference type="KEGG" id="rpe:RPE_2462"/>
<dbReference type="EMBL" id="CP000463">
    <property type="protein sequence ID" value="ABJ06401.1"/>
    <property type="molecule type" value="Genomic_DNA"/>
</dbReference>